<dbReference type="InterPro" id="IPR045107">
    <property type="entry name" value="SAC3/GANP/THP3"/>
</dbReference>
<dbReference type="EMBL" id="NCKU01000101">
    <property type="protein sequence ID" value="RWS17257.1"/>
    <property type="molecule type" value="Genomic_DNA"/>
</dbReference>
<evidence type="ECO:0000256" key="1">
    <source>
        <dbReference type="SAM" id="MobiDB-lite"/>
    </source>
</evidence>
<dbReference type="GO" id="GO:0005634">
    <property type="term" value="C:nucleus"/>
    <property type="evidence" value="ECO:0007669"/>
    <property type="project" value="TreeGrafter"/>
</dbReference>
<dbReference type="OrthoDB" id="199574at2759"/>
<dbReference type="PANTHER" id="PTHR12436">
    <property type="entry name" value="80 KDA MCM3-ASSOCIATED PROTEIN"/>
    <property type="match status" value="1"/>
</dbReference>
<feature type="compositionally biased region" description="Basic residues" evidence="1">
    <location>
        <begin position="365"/>
        <end position="378"/>
    </location>
</feature>
<comment type="caution">
    <text evidence="3">The sequence shown here is derived from an EMBL/GenBank/DDBJ whole genome shotgun (WGS) entry which is preliminary data.</text>
</comment>
<feature type="compositionally biased region" description="Basic and acidic residues" evidence="1">
    <location>
        <begin position="247"/>
        <end position="259"/>
    </location>
</feature>
<feature type="compositionally biased region" description="Polar residues" evidence="1">
    <location>
        <begin position="171"/>
        <end position="182"/>
    </location>
</feature>
<dbReference type="Gene3D" id="1.25.40.990">
    <property type="match status" value="1"/>
</dbReference>
<dbReference type="Pfam" id="PF03399">
    <property type="entry name" value="SAC3_GANP"/>
    <property type="match status" value="1"/>
</dbReference>
<organism evidence="3 4">
    <name type="scientific">Dinothrombium tinctorium</name>
    <dbReference type="NCBI Taxonomy" id="1965070"/>
    <lineage>
        <taxon>Eukaryota</taxon>
        <taxon>Metazoa</taxon>
        <taxon>Ecdysozoa</taxon>
        <taxon>Arthropoda</taxon>
        <taxon>Chelicerata</taxon>
        <taxon>Arachnida</taxon>
        <taxon>Acari</taxon>
        <taxon>Acariformes</taxon>
        <taxon>Trombidiformes</taxon>
        <taxon>Prostigmata</taxon>
        <taxon>Anystina</taxon>
        <taxon>Parasitengona</taxon>
        <taxon>Trombidioidea</taxon>
        <taxon>Trombidiidae</taxon>
        <taxon>Dinothrombium</taxon>
    </lineage>
</organism>
<dbReference type="InterPro" id="IPR005062">
    <property type="entry name" value="SAC3/GANP/THP3_conserved"/>
</dbReference>
<protein>
    <submittedName>
        <fullName evidence="3">Leukocyte receptor cluster member 8-like isoform X2</fullName>
    </submittedName>
</protein>
<feature type="region of interest" description="Disordered" evidence="1">
    <location>
        <begin position="347"/>
        <end position="458"/>
    </location>
</feature>
<dbReference type="AlphaFoldDB" id="A0A443RPS2"/>
<proteinExistence type="predicted"/>
<feature type="region of interest" description="Disordered" evidence="1">
    <location>
        <begin position="154"/>
        <end position="296"/>
    </location>
</feature>
<accession>A0A443RPS2</accession>
<feature type="compositionally biased region" description="Pro residues" evidence="1">
    <location>
        <begin position="160"/>
        <end position="170"/>
    </location>
</feature>
<feature type="compositionally biased region" description="Low complexity" evidence="1">
    <location>
        <begin position="379"/>
        <end position="392"/>
    </location>
</feature>
<feature type="region of interest" description="Disordered" evidence="1">
    <location>
        <begin position="1"/>
        <end position="24"/>
    </location>
</feature>
<feature type="domain" description="SAC3/GANP/THP3 conserved" evidence="2">
    <location>
        <begin position="517"/>
        <end position="686"/>
    </location>
</feature>
<feature type="compositionally biased region" description="Low complexity" evidence="1">
    <location>
        <begin position="262"/>
        <end position="286"/>
    </location>
</feature>
<keyword evidence="3" id="KW-0675">Receptor</keyword>
<reference evidence="3 4" key="1">
    <citation type="journal article" date="2018" name="Gigascience">
        <title>Genomes of trombidid mites reveal novel predicted allergens and laterally-transferred genes associated with secondary metabolism.</title>
        <authorList>
            <person name="Dong X."/>
            <person name="Chaisiri K."/>
            <person name="Xia D."/>
            <person name="Armstrong S.D."/>
            <person name="Fang Y."/>
            <person name="Donnelly M.J."/>
            <person name="Kadowaki T."/>
            <person name="McGarry J.W."/>
            <person name="Darby A.C."/>
            <person name="Makepeace B.L."/>
        </authorList>
    </citation>
    <scope>NUCLEOTIDE SEQUENCE [LARGE SCALE GENOMIC DNA]</scope>
    <source>
        <strain evidence="3">UoL-WK</strain>
    </source>
</reference>
<evidence type="ECO:0000313" key="3">
    <source>
        <dbReference type="EMBL" id="RWS17257.1"/>
    </source>
</evidence>
<feature type="compositionally biased region" description="Basic residues" evidence="1">
    <location>
        <begin position="393"/>
        <end position="405"/>
    </location>
</feature>
<feature type="compositionally biased region" description="Basic residues" evidence="1">
    <location>
        <begin position="431"/>
        <end position="445"/>
    </location>
</feature>
<evidence type="ECO:0000313" key="4">
    <source>
        <dbReference type="Proteomes" id="UP000285301"/>
    </source>
</evidence>
<dbReference type="PANTHER" id="PTHR12436:SF4">
    <property type="entry name" value="LEUKOCYTE RECEPTOR CLUSTER MEMBER 8"/>
    <property type="match status" value="1"/>
</dbReference>
<feature type="compositionally biased region" description="Low complexity" evidence="1">
    <location>
        <begin position="190"/>
        <end position="216"/>
    </location>
</feature>
<gene>
    <name evidence="3" type="ORF">B4U79_14198</name>
</gene>
<sequence length="734" mass="82004">MQSTVPLSAFGKSGDDTNSGEEPEAWVKARESLRKVHSNYSSASNSANYVNSNSTPYWNSFSGIGYFNFGTNSYSAIGSDSHNYTAQMAFMHSSRVKSANVVNGGYSQYSRIQMPYAASSLTVSPNLAPISNTHTNPVCSQVLTQSPAAKNLDLASFGQVPPPPPPPPQIPSQDENPNTQTAGGIKFQLPKPKSSIPQRQQQQQSNIFSPQHSSSNDVDESESVTNSSKSATIGSLGKKNKNFKGKGRNESIVEEENKQHLSSSPSQCSASISSKSQTSTSPAQPSEPRNVQDWPESLKNYVNRAFASCSDDKVKDRVEKVLKEKLTLAYNKGVVWTTDWDREPLPSFLEGTPTEHSLTLEKKGKGGNKRSSRSRSRSRSYSGSSNSDSSSRCTHRSQAKSKRRSWSSDSGEEFIPVAQKKNKQSVNSKSQNRKMKKENKKKQKARQGGAKIIMDNNNRPQLNPEIIAKRKARFETDENTAANKNIVSNLITEDGFSIDLKSATPIIGTCEDLEKQYLRLTSAPDPATVRPLHILKKSLEAVKNHWVQNSDYHYACDQLKSIRQDLTVQFIRNSFTVEVYETHARIALEKGDREEFNQCQSQLQVLYNEIDSANEAEFTGYLILYTIFSDNHSSLQVLLRSLKSKKLKDDVVHHALAVRRCWSLKDYCNFFKLYLKAPKMSGFVMDCYRPTMPLSFVKSQLAFTENEDIQQFLSQFSITYVDDNTIDCKQSFVS</sequence>
<name>A0A443RPS2_9ACAR</name>
<dbReference type="Proteomes" id="UP000285301">
    <property type="component" value="Unassembled WGS sequence"/>
</dbReference>
<dbReference type="STRING" id="1965070.A0A443RPS2"/>
<evidence type="ECO:0000259" key="2">
    <source>
        <dbReference type="Pfam" id="PF03399"/>
    </source>
</evidence>
<keyword evidence="4" id="KW-1185">Reference proteome</keyword>